<dbReference type="Proteomes" id="UP000233551">
    <property type="component" value="Unassembled WGS sequence"/>
</dbReference>
<comment type="caution">
    <text evidence="2">The sequence shown here is derived from an EMBL/GenBank/DDBJ whole genome shotgun (WGS) entry which is preliminary data.</text>
</comment>
<reference evidence="2 3" key="1">
    <citation type="submission" date="2017-11" db="EMBL/GenBank/DDBJ databases">
        <title>De-novo sequencing of pomegranate (Punica granatum L.) genome.</title>
        <authorList>
            <person name="Akparov Z."/>
            <person name="Amiraslanov A."/>
            <person name="Hajiyeva S."/>
            <person name="Abbasov M."/>
            <person name="Kaur K."/>
            <person name="Hamwieh A."/>
            <person name="Solovyev V."/>
            <person name="Salamov A."/>
            <person name="Braich B."/>
            <person name="Kosarev P."/>
            <person name="Mahmoud A."/>
            <person name="Hajiyev E."/>
            <person name="Babayeva S."/>
            <person name="Izzatullayeva V."/>
            <person name="Mammadov A."/>
            <person name="Mammadov A."/>
            <person name="Sharifova S."/>
            <person name="Ojaghi J."/>
            <person name="Eynullazada K."/>
            <person name="Bayramov B."/>
            <person name="Abdulazimova A."/>
            <person name="Shahmuradov I."/>
        </authorList>
    </citation>
    <scope>NUCLEOTIDE SEQUENCE [LARGE SCALE GENOMIC DNA]</scope>
    <source>
        <strain evidence="3">cv. AG2017</strain>
        <tissue evidence="2">Leaf</tissue>
    </source>
</reference>
<accession>A0A2I0KCK0</accession>
<evidence type="ECO:0000313" key="2">
    <source>
        <dbReference type="EMBL" id="PKI66271.1"/>
    </source>
</evidence>
<dbReference type="EMBL" id="PGOL01000682">
    <property type="protein sequence ID" value="PKI66271.1"/>
    <property type="molecule type" value="Genomic_DNA"/>
</dbReference>
<evidence type="ECO:0000313" key="3">
    <source>
        <dbReference type="Proteomes" id="UP000233551"/>
    </source>
</evidence>
<name>A0A2I0KCK0_PUNGR</name>
<evidence type="ECO:0000256" key="1">
    <source>
        <dbReference type="SAM" id="MobiDB-lite"/>
    </source>
</evidence>
<sequence length="77" mass="8247">MVVDIKIVREDSSHIVACSRFVLKPVCGGSRGTHDDQHPPSCTQLPSTASLSPATLRRAAHSSSTIAVNLARFFVTD</sequence>
<keyword evidence="3" id="KW-1185">Reference proteome</keyword>
<dbReference type="AlphaFoldDB" id="A0A2I0KCK0"/>
<gene>
    <name evidence="2" type="ORF">CRG98_013352</name>
</gene>
<protein>
    <submittedName>
        <fullName evidence="2">Uncharacterized protein</fullName>
    </submittedName>
</protein>
<proteinExistence type="predicted"/>
<feature type="region of interest" description="Disordered" evidence="1">
    <location>
        <begin position="29"/>
        <end position="48"/>
    </location>
</feature>
<organism evidence="2 3">
    <name type="scientific">Punica granatum</name>
    <name type="common">Pomegranate</name>
    <dbReference type="NCBI Taxonomy" id="22663"/>
    <lineage>
        <taxon>Eukaryota</taxon>
        <taxon>Viridiplantae</taxon>
        <taxon>Streptophyta</taxon>
        <taxon>Embryophyta</taxon>
        <taxon>Tracheophyta</taxon>
        <taxon>Spermatophyta</taxon>
        <taxon>Magnoliopsida</taxon>
        <taxon>eudicotyledons</taxon>
        <taxon>Gunneridae</taxon>
        <taxon>Pentapetalae</taxon>
        <taxon>rosids</taxon>
        <taxon>malvids</taxon>
        <taxon>Myrtales</taxon>
        <taxon>Lythraceae</taxon>
        <taxon>Punica</taxon>
    </lineage>
</organism>